<organism evidence="7 8">
    <name type="scientific">Oceanibacterium hippocampi</name>
    <dbReference type="NCBI Taxonomy" id="745714"/>
    <lineage>
        <taxon>Bacteria</taxon>
        <taxon>Pseudomonadati</taxon>
        <taxon>Pseudomonadota</taxon>
        <taxon>Alphaproteobacteria</taxon>
        <taxon>Sneathiellales</taxon>
        <taxon>Sneathiellaceae</taxon>
        <taxon>Oceanibacterium</taxon>
    </lineage>
</organism>
<dbReference type="InterPro" id="IPR012000">
    <property type="entry name" value="Thiamin_PyroP_enz_cen_dom"/>
</dbReference>
<dbReference type="InterPro" id="IPR045229">
    <property type="entry name" value="TPP_enz"/>
</dbReference>
<dbReference type="InterPro" id="IPR000399">
    <property type="entry name" value="TPP-bd_CS"/>
</dbReference>
<dbReference type="InParanoid" id="A0A1Y5S3Y6"/>
<dbReference type="SUPFAM" id="SSF52518">
    <property type="entry name" value="Thiamin diphosphate-binding fold (THDP-binding)"/>
    <property type="match status" value="2"/>
</dbReference>
<dbReference type="SUPFAM" id="SSF52467">
    <property type="entry name" value="DHS-like NAD/FAD-binding domain"/>
    <property type="match status" value="1"/>
</dbReference>
<dbReference type="PANTHER" id="PTHR18968:SF120">
    <property type="entry name" value="ACETOLACTATE SYNTHASE LARGE SUBUNIT"/>
    <property type="match status" value="1"/>
</dbReference>
<dbReference type="GO" id="GO:0030976">
    <property type="term" value="F:thiamine pyrophosphate binding"/>
    <property type="evidence" value="ECO:0007669"/>
    <property type="project" value="InterPro"/>
</dbReference>
<evidence type="ECO:0000313" key="8">
    <source>
        <dbReference type="Proteomes" id="UP000193200"/>
    </source>
</evidence>
<dbReference type="PANTHER" id="PTHR18968">
    <property type="entry name" value="THIAMINE PYROPHOSPHATE ENZYMES"/>
    <property type="match status" value="1"/>
</dbReference>
<dbReference type="EC" id="2.2.1.6" evidence="7"/>
<feature type="domain" description="Thiamine pyrophosphate enzyme N-terminal TPP-binding" evidence="6">
    <location>
        <begin position="8"/>
        <end position="121"/>
    </location>
</feature>
<dbReference type="EMBL" id="FWFR01000001">
    <property type="protein sequence ID" value="SLN32099.1"/>
    <property type="molecule type" value="Genomic_DNA"/>
</dbReference>
<sequence>MAADGMKTGGELLVDNLQLHGVQRAFGVPGESYLAVLDALHDAPAIDFVICRQEGGAAMMAEADGKLTGEPGICFVTRGPGATNASSGVHVAFQDSTPMILFIGQVARETRDREAFQEIDYRRMFGQMAKWVAEIDDAARIPEYLARAFRTATSGRPGPVVLALPEDMLTNRVPVPSGPAMQPYRRAETAPGGAAMEALAERLKTAKRPFLMLGGGTWDAGAVADIRAFAEAQALPVGTSFRCQDLFDNEHPNYAGDIGIGPNPALAARVRDADLLIVAGARLGEMTTGGYTLLTPPVPKQTLVHIHPGAEELGHVYQPALAIHADMRAFAAAARALPAASGANSRAEAVAEAHRDYLDWSSPVTSVGPVQMAEIIAALGADLPKDAIYTNGAGNYASWLHRFHRYREFRTELAPTSGSMGYGLPAAVAAKRRYPDRTVVAFAGDGCFMMTGQEFATAAQYGVAVIVIVVNNGMYGTIRMHQEREYPARVFGTELRNPDFAALARAYGGHGERVERTGAFADAFARARASGRPALIEIALDPEALTPKATLSEIRAAALSSAS</sequence>
<evidence type="ECO:0000259" key="5">
    <source>
        <dbReference type="Pfam" id="PF02775"/>
    </source>
</evidence>
<dbReference type="GO" id="GO:0009097">
    <property type="term" value="P:isoleucine biosynthetic process"/>
    <property type="evidence" value="ECO:0007669"/>
    <property type="project" value="TreeGrafter"/>
</dbReference>
<dbReference type="Pfam" id="PF00205">
    <property type="entry name" value="TPP_enzyme_M"/>
    <property type="match status" value="1"/>
</dbReference>
<dbReference type="Gene3D" id="3.40.50.970">
    <property type="match status" value="2"/>
</dbReference>
<dbReference type="GO" id="GO:0009099">
    <property type="term" value="P:L-valine biosynthetic process"/>
    <property type="evidence" value="ECO:0007669"/>
    <property type="project" value="TreeGrafter"/>
</dbReference>
<feature type="domain" description="Thiamine pyrophosphate enzyme central" evidence="4">
    <location>
        <begin position="197"/>
        <end position="332"/>
    </location>
</feature>
<keyword evidence="2 3" id="KW-0786">Thiamine pyrophosphate</keyword>
<dbReference type="InterPro" id="IPR029035">
    <property type="entry name" value="DHS-like_NAD/FAD-binding_dom"/>
</dbReference>
<keyword evidence="8" id="KW-1185">Reference proteome</keyword>
<proteinExistence type="inferred from homology"/>
<dbReference type="GO" id="GO:0000287">
    <property type="term" value="F:magnesium ion binding"/>
    <property type="evidence" value="ECO:0007669"/>
    <property type="project" value="InterPro"/>
</dbReference>
<evidence type="ECO:0000256" key="1">
    <source>
        <dbReference type="ARBA" id="ARBA00007812"/>
    </source>
</evidence>
<evidence type="ECO:0000259" key="6">
    <source>
        <dbReference type="Pfam" id="PF02776"/>
    </source>
</evidence>
<feature type="domain" description="Thiamine pyrophosphate enzyme TPP-binding" evidence="5">
    <location>
        <begin position="392"/>
        <end position="538"/>
    </location>
</feature>
<dbReference type="GO" id="GO:0003984">
    <property type="term" value="F:acetolactate synthase activity"/>
    <property type="evidence" value="ECO:0007669"/>
    <property type="project" value="UniProtKB-EC"/>
</dbReference>
<keyword evidence="7" id="KW-0808">Transferase</keyword>
<reference evidence="7 8" key="1">
    <citation type="submission" date="2017-03" db="EMBL/GenBank/DDBJ databases">
        <authorList>
            <person name="Afonso C.L."/>
            <person name="Miller P.J."/>
            <person name="Scott M.A."/>
            <person name="Spackman E."/>
            <person name="Goraichik I."/>
            <person name="Dimitrov K.M."/>
            <person name="Suarez D.L."/>
            <person name="Swayne D.E."/>
        </authorList>
    </citation>
    <scope>NUCLEOTIDE SEQUENCE [LARGE SCALE GENOMIC DNA]</scope>
    <source>
        <strain evidence="7 8">CECT 7691</strain>
    </source>
</reference>
<dbReference type="Pfam" id="PF02776">
    <property type="entry name" value="TPP_enzyme_N"/>
    <property type="match status" value="1"/>
</dbReference>
<evidence type="ECO:0000256" key="2">
    <source>
        <dbReference type="ARBA" id="ARBA00023052"/>
    </source>
</evidence>
<dbReference type="CDD" id="cd00568">
    <property type="entry name" value="TPP_enzymes"/>
    <property type="match status" value="1"/>
</dbReference>
<dbReference type="CDD" id="cd07035">
    <property type="entry name" value="TPP_PYR_POX_like"/>
    <property type="match status" value="1"/>
</dbReference>
<protein>
    <submittedName>
        <fullName evidence="7">Acetolactate synthase large subunit</fullName>
        <ecNumber evidence="7">2.2.1.6</ecNumber>
    </submittedName>
</protein>
<dbReference type="GO" id="GO:0005948">
    <property type="term" value="C:acetolactate synthase complex"/>
    <property type="evidence" value="ECO:0007669"/>
    <property type="project" value="TreeGrafter"/>
</dbReference>
<dbReference type="FunFam" id="3.40.50.970:FF:000007">
    <property type="entry name" value="Acetolactate synthase"/>
    <property type="match status" value="1"/>
</dbReference>
<dbReference type="InterPro" id="IPR029061">
    <property type="entry name" value="THDP-binding"/>
</dbReference>
<name>A0A1Y5S3Y6_9PROT</name>
<dbReference type="AlphaFoldDB" id="A0A1Y5S3Y6"/>
<evidence type="ECO:0000256" key="3">
    <source>
        <dbReference type="RuleBase" id="RU362132"/>
    </source>
</evidence>
<dbReference type="InterPro" id="IPR012001">
    <property type="entry name" value="Thiamin_PyroP_enz_TPP-bd_dom"/>
</dbReference>
<gene>
    <name evidence="7" type="primary">ilvB_1</name>
    <name evidence="7" type="ORF">OCH7691_01175</name>
</gene>
<dbReference type="GO" id="GO:0050660">
    <property type="term" value="F:flavin adenine dinucleotide binding"/>
    <property type="evidence" value="ECO:0007669"/>
    <property type="project" value="TreeGrafter"/>
</dbReference>
<evidence type="ECO:0000259" key="4">
    <source>
        <dbReference type="Pfam" id="PF00205"/>
    </source>
</evidence>
<dbReference type="PROSITE" id="PS00187">
    <property type="entry name" value="TPP_ENZYMES"/>
    <property type="match status" value="1"/>
</dbReference>
<comment type="similarity">
    <text evidence="1 3">Belongs to the TPP enzyme family.</text>
</comment>
<dbReference type="NCBIfam" id="NF006052">
    <property type="entry name" value="PRK08199.1"/>
    <property type="match status" value="1"/>
</dbReference>
<dbReference type="InterPro" id="IPR011766">
    <property type="entry name" value="TPP_enzyme_TPP-bd"/>
</dbReference>
<dbReference type="Proteomes" id="UP000193200">
    <property type="component" value="Unassembled WGS sequence"/>
</dbReference>
<accession>A0A1Y5S3Y6</accession>
<dbReference type="Pfam" id="PF02775">
    <property type="entry name" value="TPP_enzyme_C"/>
    <property type="match status" value="1"/>
</dbReference>
<evidence type="ECO:0000313" key="7">
    <source>
        <dbReference type="EMBL" id="SLN32099.1"/>
    </source>
</evidence>
<dbReference type="Gene3D" id="3.40.50.1220">
    <property type="entry name" value="TPP-binding domain"/>
    <property type="match status" value="1"/>
</dbReference>